<evidence type="ECO:0000256" key="2">
    <source>
        <dbReference type="ARBA" id="ARBA00022884"/>
    </source>
</evidence>
<dbReference type="InterPro" id="IPR056755">
    <property type="entry name" value="DSRM_2"/>
</dbReference>
<dbReference type="Gene3D" id="1.10.1520.10">
    <property type="entry name" value="Ribonuclease III domain"/>
    <property type="match status" value="1"/>
</dbReference>
<evidence type="ECO:0000313" key="4">
    <source>
        <dbReference type="EMBL" id="TKA67575.1"/>
    </source>
</evidence>
<protein>
    <recommendedName>
        <fullName evidence="3">RNase III domain-containing protein</fullName>
    </recommendedName>
</protein>
<reference evidence="4 5" key="1">
    <citation type="submission" date="2017-03" db="EMBL/GenBank/DDBJ databases">
        <title>Genomes of endolithic fungi from Antarctica.</title>
        <authorList>
            <person name="Coleine C."/>
            <person name="Masonjones S."/>
            <person name="Stajich J.E."/>
        </authorList>
    </citation>
    <scope>NUCLEOTIDE SEQUENCE [LARGE SCALE GENOMIC DNA]</scope>
    <source>
        <strain evidence="4 5">CCFEE 5187</strain>
    </source>
</reference>
<dbReference type="OrthoDB" id="416741at2759"/>
<keyword evidence="2" id="KW-0694">RNA-binding</keyword>
<dbReference type="SUPFAM" id="SSF69065">
    <property type="entry name" value="RNase III domain-like"/>
    <property type="match status" value="1"/>
</dbReference>
<dbReference type="CDD" id="cd00593">
    <property type="entry name" value="RIBOc"/>
    <property type="match status" value="1"/>
</dbReference>
<feature type="domain" description="RNase III" evidence="3">
    <location>
        <begin position="1"/>
        <end position="103"/>
    </location>
</feature>
<evidence type="ECO:0000259" key="3">
    <source>
        <dbReference type="PROSITE" id="PS50142"/>
    </source>
</evidence>
<comment type="caution">
    <text evidence="4">The sequence shown here is derived from an EMBL/GenBank/DDBJ whole genome shotgun (WGS) entry which is preliminary data.</text>
</comment>
<dbReference type="InterPro" id="IPR036389">
    <property type="entry name" value="RNase_III_sf"/>
</dbReference>
<organism evidence="4 5">
    <name type="scientific">Cryomyces minteri</name>
    <dbReference type="NCBI Taxonomy" id="331657"/>
    <lineage>
        <taxon>Eukaryota</taxon>
        <taxon>Fungi</taxon>
        <taxon>Dikarya</taxon>
        <taxon>Ascomycota</taxon>
        <taxon>Pezizomycotina</taxon>
        <taxon>Dothideomycetes</taxon>
        <taxon>Dothideomycetes incertae sedis</taxon>
        <taxon>Cryomyces</taxon>
    </lineage>
</organism>
<dbReference type="GO" id="GO:0003723">
    <property type="term" value="F:RNA binding"/>
    <property type="evidence" value="ECO:0007669"/>
    <property type="project" value="UniProtKB-KW"/>
</dbReference>
<proteinExistence type="predicted"/>
<evidence type="ECO:0000256" key="1">
    <source>
        <dbReference type="ARBA" id="ARBA00022801"/>
    </source>
</evidence>
<dbReference type="PANTHER" id="PTHR14950">
    <property type="entry name" value="DICER-RELATED"/>
    <property type="match status" value="1"/>
</dbReference>
<dbReference type="PROSITE" id="PS50142">
    <property type="entry name" value="RNASE_3_2"/>
    <property type="match status" value="1"/>
</dbReference>
<dbReference type="Pfam" id="PF00636">
    <property type="entry name" value="Ribonuclease_3"/>
    <property type="match status" value="1"/>
</dbReference>
<keyword evidence="5" id="KW-1185">Reference proteome</keyword>
<dbReference type="GO" id="GO:0030422">
    <property type="term" value="P:siRNA processing"/>
    <property type="evidence" value="ECO:0007669"/>
    <property type="project" value="TreeGrafter"/>
</dbReference>
<dbReference type="GO" id="GO:0004525">
    <property type="term" value="F:ribonuclease III activity"/>
    <property type="evidence" value="ECO:0007669"/>
    <property type="project" value="InterPro"/>
</dbReference>
<dbReference type="GO" id="GO:0005634">
    <property type="term" value="C:nucleus"/>
    <property type="evidence" value="ECO:0007669"/>
    <property type="project" value="TreeGrafter"/>
</dbReference>
<dbReference type="PANTHER" id="PTHR14950:SF62">
    <property type="entry name" value="DICER-LIKE PROTEIN 1"/>
    <property type="match status" value="1"/>
</dbReference>
<dbReference type="InterPro" id="IPR000999">
    <property type="entry name" value="RNase_III_dom"/>
</dbReference>
<name>A0A4U0X080_9PEZI</name>
<dbReference type="Proteomes" id="UP000308768">
    <property type="component" value="Unassembled WGS sequence"/>
</dbReference>
<keyword evidence="1" id="KW-0378">Hydrolase</keyword>
<dbReference type="AlphaFoldDB" id="A0A4U0X080"/>
<dbReference type="GO" id="GO:0005737">
    <property type="term" value="C:cytoplasm"/>
    <property type="evidence" value="ECO:0007669"/>
    <property type="project" value="TreeGrafter"/>
</dbReference>
<gene>
    <name evidence="4" type="ORF">B0A49_06725</name>
</gene>
<sequence>MASISHLFYRFPQKDPQWLTEHKMAMVSNKFLGAVCVRIGFHRHLRHNSSIIEYQIREYVTELQEAERDSNGARNYWTTVKAPPKCLPDIVESYVGAIFVDSGFDYNEVQRFFDTHIEWFFDDMSIYDTFANNHPTTHLHHILTNHIGCRDYRILAQEIPSVDGSVARVIAGVMIHDEVVAEGGAKSGKNAKVKASLVALDLIKGMAPFEFRAKFGCDCKPLEGDGMKVLQEDLVGSAI</sequence>
<evidence type="ECO:0000313" key="5">
    <source>
        <dbReference type="Proteomes" id="UP000308768"/>
    </source>
</evidence>
<dbReference type="STRING" id="331657.A0A4U0X080"/>
<dbReference type="Pfam" id="PF24995">
    <property type="entry name" value="DSRM_2"/>
    <property type="match status" value="1"/>
</dbReference>
<accession>A0A4U0X080</accession>
<dbReference type="EMBL" id="NAJN01000897">
    <property type="protein sequence ID" value="TKA67575.1"/>
    <property type="molecule type" value="Genomic_DNA"/>
</dbReference>